<keyword evidence="2" id="KW-1185">Reference proteome</keyword>
<evidence type="ECO:0000313" key="2">
    <source>
        <dbReference type="Proteomes" id="UP000284824"/>
    </source>
</evidence>
<gene>
    <name evidence="1" type="ORF">EDD27_1315</name>
</gene>
<evidence type="ECO:0000313" key="1">
    <source>
        <dbReference type="EMBL" id="RVX38983.1"/>
    </source>
</evidence>
<reference evidence="1 2" key="1">
    <citation type="submission" date="2019-01" db="EMBL/GenBank/DDBJ databases">
        <title>Sequencing the genomes of 1000 actinobacteria strains.</title>
        <authorList>
            <person name="Klenk H.-P."/>
        </authorList>
    </citation>
    <scope>NUCLEOTIDE SEQUENCE [LARGE SCALE GENOMIC DNA]</scope>
    <source>
        <strain evidence="1 2">DSM 43925</strain>
    </source>
</reference>
<sequence length="86" mass="9630">MTDGSRHQRTKELVSPWPADRYEVLCQRPAPYPGSRDQYHFAEFAMESARALEGAGLVTRVAVIRMEDGAIIYDPLAGVELPPGQW</sequence>
<dbReference type="AlphaFoldDB" id="A0A438M0C9"/>
<comment type="caution">
    <text evidence="1">The sequence shown here is derived from an EMBL/GenBank/DDBJ whole genome shotgun (WGS) entry which is preliminary data.</text>
</comment>
<protein>
    <submittedName>
        <fullName evidence="1">Uncharacterized protein</fullName>
    </submittedName>
</protein>
<accession>A0A438M0C9</accession>
<organism evidence="1 2">
    <name type="scientific">Nonomuraea polychroma</name>
    <dbReference type="NCBI Taxonomy" id="46176"/>
    <lineage>
        <taxon>Bacteria</taxon>
        <taxon>Bacillati</taxon>
        <taxon>Actinomycetota</taxon>
        <taxon>Actinomycetes</taxon>
        <taxon>Streptosporangiales</taxon>
        <taxon>Streptosporangiaceae</taxon>
        <taxon>Nonomuraea</taxon>
    </lineage>
</organism>
<name>A0A438M0C9_9ACTN</name>
<proteinExistence type="predicted"/>
<dbReference type="EMBL" id="SAUN01000001">
    <property type="protein sequence ID" value="RVX38983.1"/>
    <property type="molecule type" value="Genomic_DNA"/>
</dbReference>
<dbReference type="Proteomes" id="UP000284824">
    <property type="component" value="Unassembled WGS sequence"/>
</dbReference>